<evidence type="ECO:0000313" key="3">
    <source>
        <dbReference type="EMBL" id="OUP71021.1"/>
    </source>
</evidence>
<reference evidence="6" key="2">
    <citation type="submission" date="2017-04" db="EMBL/GenBank/DDBJ databases">
        <title>Function of individual gut microbiota members based on whole genome sequencing of pure cultures obtained from chicken caecum.</title>
        <authorList>
            <person name="Medvecky M."/>
            <person name="Cejkova D."/>
            <person name="Polansky O."/>
            <person name="Karasova D."/>
            <person name="Kubasova T."/>
            <person name="Cizek A."/>
            <person name="Rychlik I."/>
        </authorList>
    </citation>
    <scope>NUCLEOTIDE SEQUENCE [LARGE SCALE GENOMIC DNA]</scope>
    <source>
        <strain evidence="6">An175</strain>
    </source>
</reference>
<organism evidence="2 5">
    <name type="scientific">Anaerotruncus colihominis</name>
    <dbReference type="NCBI Taxonomy" id="169435"/>
    <lineage>
        <taxon>Bacteria</taxon>
        <taxon>Bacillati</taxon>
        <taxon>Bacillota</taxon>
        <taxon>Clostridia</taxon>
        <taxon>Eubacteriales</taxon>
        <taxon>Oscillospiraceae</taxon>
        <taxon>Anaerotruncus</taxon>
    </lineage>
</organism>
<accession>A0A174PCX0</accession>
<sequence length="164" mass="17819">MDGIRQWAFGICAAAIACGLAQLALPKSSMQRVFNITSSVFFLGCLLSPIALPSIDLTVTPQSELQRRIDEKTARLSDAANEQTNMAASEGVRLAAMKTLADMGVQANKIYINIHEDGEGGISISECEVQLDEQYRSRHTEIRGTLMERLGVNVVIGYEKGVTT</sequence>
<keyword evidence="1" id="KW-0472">Membrane</keyword>
<evidence type="ECO:0000313" key="7">
    <source>
        <dbReference type="Proteomes" id="UP000260828"/>
    </source>
</evidence>
<keyword evidence="1" id="KW-1133">Transmembrane helix</keyword>
<evidence type="ECO:0008006" key="8">
    <source>
        <dbReference type="Google" id="ProtNLM"/>
    </source>
</evidence>
<dbReference type="RefSeq" id="WP_055244608.1">
    <property type="nucleotide sequence ID" value="NZ_CABIWA010000009.1"/>
</dbReference>
<evidence type="ECO:0000313" key="2">
    <source>
        <dbReference type="EMBL" id="CUP56518.1"/>
    </source>
</evidence>
<reference evidence="2 5" key="1">
    <citation type="submission" date="2015-09" db="EMBL/GenBank/DDBJ databases">
        <authorList>
            <consortium name="Pathogen Informatics"/>
        </authorList>
    </citation>
    <scope>NUCLEOTIDE SEQUENCE [LARGE SCALE GENOMIC DNA]</scope>
    <source>
        <strain evidence="2 5">2789STDY5834939</strain>
    </source>
</reference>
<evidence type="ECO:0000256" key="1">
    <source>
        <dbReference type="SAM" id="Phobius"/>
    </source>
</evidence>
<dbReference type="EMBL" id="NFKP01000002">
    <property type="protein sequence ID" value="OUP71021.1"/>
    <property type="molecule type" value="Genomic_DNA"/>
</dbReference>
<dbReference type="OrthoDB" id="1864059at2"/>
<dbReference type="Proteomes" id="UP000196386">
    <property type="component" value="Unassembled WGS sequence"/>
</dbReference>
<protein>
    <recommendedName>
        <fullName evidence="8">Stage III sporulation protein AF</fullName>
    </recommendedName>
</protein>
<evidence type="ECO:0000313" key="4">
    <source>
        <dbReference type="EMBL" id="RGE69869.1"/>
    </source>
</evidence>
<dbReference type="EMBL" id="CZBE01000007">
    <property type="protein sequence ID" value="CUP56518.1"/>
    <property type="molecule type" value="Genomic_DNA"/>
</dbReference>
<feature type="transmembrane region" description="Helical" evidence="1">
    <location>
        <begin position="33"/>
        <end position="52"/>
    </location>
</feature>
<evidence type="ECO:0000313" key="6">
    <source>
        <dbReference type="Proteomes" id="UP000196386"/>
    </source>
</evidence>
<evidence type="ECO:0000313" key="5">
    <source>
        <dbReference type="Proteomes" id="UP000095765"/>
    </source>
</evidence>
<proteinExistence type="predicted"/>
<keyword evidence="1" id="KW-0812">Transmembrane</keyword>
<dbReference type="EMBL" id="QVME01000001">
    <property type="protein sequence ID" value="RGE69869.1"/>
    <property type="molecule type" value="Genomic_DNA"/>
</dbReference>
<name>A0A174PCX0_9FIRM</name>
<dbReference type="AlphaFoldDB" id="A0A174PCX0"/>
<dbReference type="Proteomes" id="UP000095765">
    <property type="component" value="Unassembled WGS sequence"/>
</dbReference>
<reference evidence="3" key="3">
    <citation type="journal article" date="2018" name="BMC Genomics">
        <title>Whole genome sequencing and function prediction of 133 gut anaerobes isolated from chicken caecum in pure cultures.</title>
        <authorList>
            <person name="Medvecky M."/>
            <person name="Cejkova D."/>
            <person name="Polansky O."/>
            <person name="Karasova D."/>
            <person name="Kubasova T."/>
            <person name="Cizek A."/>
            <person name="Rychlik I."/>
        </authorList>
    </citation>
    <scope>NUCLEOTIDE SEQUENCE</scope>
    <source>
        <strain evidence="3">An175</strain>
    </source>
</reference>
<dbReference type="Proteomes" id="UP000260828">
    <property type="component" value="Unassembled WGS sequence"/>
</dbReference>
<gene>
    <name evidence="3" type="ORF">B5F11_02845</name>
    <name evidence="4" type="ORF">DXC40_02060</name>
    <name evidence="2" type="ORF">ERS852551_01199</name>
</gene>
<reference evidence="4 7" key="4">
    <citation type="submission" date="2018-08" db="EMBL/GenBank/DDBJ databases">
        <title>A genome reference for cultivated species of the human gut microbiota.</title>
        <authorList>
            <person name="Zou Y."/>
            <person name="Xue W."/>
            <person name="Luo G."/>
        </authorList>
    </citation>
    <scope>NUCLEOTIDE SEQUENCE [LARGE SCALE GENOMIC DNA]</scope>
    <source>
        <strain evidence="4 7">TF05-12AC</strain>
    </source>
</reference>
<dbReference type="PROSITE" id="PS51257">
    <property type="entry name" value="PROKAR_LIPOPROTEIN"/>
    <property type="match status" value="1"/>
</dbReference>
<feature type="transmembrane region" description="Helical" evidence="1">
    <location>
        <begin position="6"/>
        <end position="26"/>
    </location>
</feature>